<evidence type="ECO:0000256" key="3">
    <source>
        <dbReference type="ARBA" id="ARBA00019010"/>
    </source>
</evidence>
<name>A0A0H5D7J2_9RHOB</name>
<evidence type="ECO:0000313" key="11">
    <source>
        <dbReference type="EMBL" id="CRL12668.1"/>
    </source>
</evidence>
<evidence type="ECO:0000256" key="10">
    <source>
        <dbReference type="ARBA" id="ARBA00032441"/>
    </source>
</evidence>
<evidence type="ECO:0000256" key="6">
    <source>
        <dbReference type="ARBA" id="ARBA00022723"/>
    </source>
</evidence>
<keyword evidence="7" id="KW-0547">Nucleotide-binding</keyword>
<keyword evidence="8" id="KW-0067">ATP-binding</keyword>
<dbReference type="NCBIfam" id="TIGR00150">
    <property type="entry name" value="T6A_YjeE"/>
    <property type="match status" value="1"/>
</dbReference>
<dbReference type="GO" id="GO:0005524">
    <property type="term" value="F:ATP binding"/>
    <property type="evidence" value="ECO:0007669"/>
    <property type="project" value="UniProtKB-KW"/>
</dbReference>
<evidence type="ECO:0000256" key="2">
    <source>
        <dbReference type="ARBA" id="ARBA00007599"/>
    </source>
</evidence>
<evidence type="ECO:0000256" key="9">
    <source>
        <dbReference type="ARBA" id="ARBA00022842"/>
    </source>
</evidence>
<dbReference type="Gene3D" id="3.40.50.300">
    <property type="entry name" value="P-loop containing nucleotide triphosphate hydrolases"/>
    <property type="match status" value="1"/>
</dbReference>
<proteinExistence type="inferred from homology"/>
<accession>A0A0H5D7J2</accession>
<keyword evidence="4" id="KW-0963">Cytoplasm</keyword>
<evidence type="ECO:0000256" key="4">
    <source>
        <dbReference type="ARBA" id="ARBA00022490"/>
    </source>
</evidence>
<evidence type="ECO:0000256" key="7">
    <source>
        <dbReference type="ARBA" id="ARBA00022741"/>
    </source>
</evidence>
<dbReference type="Pfam" id="PF02367">
    <property type="entry name" value="TsaE"/>
    <property type="match status" value="1"/>
</dbReference>
<dbReference type="GO" id="GO:0046872">
    <property type="term" value="F:metal ion binding"/>
    <property type="evidence" value="ECO:0007669"/>
    <property type="project" value="UniProtKB-KW"/>
</dbReference>
<dbReference type="SUPFAM" id="SSF52540">
    <property type="entry name" value="P-loop containing nucleoside triphosphate hydrolases"/>
    <property type="match status" value="1"/>
</dbReference>
<reference evidence="12" key="1">
    <citation type="submission" date="2015-05" db="EMBL/GenBank/DDBJ databases">
        <authorList>
            <person name="Rodrigo-Torres Lidia"/>
            <person name="Arahal R.David."/>
        </authorList>
    </citation>
    <scope>NUCLEOTIDE SEQUENCE [LARGE SCALE GENOMIC DNA]</scope>
    <source>
        <strain evidence="12">CECT 7321</strain>
    </source>
</reference>
<keyword evidence="12" id="KW-1185">Reference proteome</keyword>
<protein>
    <recommendedName>
        <fullName evidence="3">tRNA threonylcarbamoyladenosine biosynthesis protein TsaE</fullName>
    </recommendedName>
    <alternativeName>
        <fullName evidence="10">t(6)A37 threonylcarbamoyladenosine biosynthesis protein TsaE</fullName>
    </alternativeName>
</protein>
<comment type="similarity">
    <text evidence="2">Belongs to the TsaE family.</text>
</comment>
<evidence type="ECO:0000313" key="12">
    <source>
        <dbReference type="Proteomes" id="UP000043764"/>
    </source>
</evidence>
<dbReference type="PANTHER" id="PTHR33540:SF2">
    <property type="entry name" value="TRNA THREONYLCARBAMOYLADENOSINE BIOSYNTHESIS PROTEIN TSAE"/>
    <property type="match status" value="1"/>
</dbReference>
<dbReference type="RefSeq" id="WP_050674279.1">
    <property type="nucleotide sequence ID" value="NZ_CVRL01000045.1"/>
</dbReference>
<dbReference type="GO" id="GO:0005737">
    <property type="term" value="C:cytoplasm"/>
    <property type="evidence" value="ECO:0007669"/>
    <property type="project" value="UniProtKB-SubCell"/>
</dbReference>
<dbReference type="GO" id="GO:0002949">
    <property type="term" value="P:tRNA threonylcarbamoyladenosine modification"/>
    <property type="evidence" value="ECO:0007669"/>
    <property type="project" value="InterPro"/>
</dbReference>
<dbReference type="InterPro" id="IPR003442">
    <property type="entry name" value="T6A_TsaE"/>
</dbReference>
<evidence type="ECO:0000256" key="5">
    <source>
        <dbReference type="ARBA" id="ARBA00022694"/>
    </source>
</evidence>
<keyword evidence="5" id="KW-0819">tRNA processing</keyword>
<organism evidence="11 12">
    <name type="scientific">Phaeobacter italicus</name>
    <dbReference type="NCBI Taxonomy" id="481446"/>
    <lineage>
        <taxon>Bacteria</taxon>
        <taxon>Pseudomonadati</taxon>
        <taxon>Pseudomonadota</taxon>
        <taxon>Alphaproteobacteria</taxon>
        <taxon>Rhodobacterales</taxon>
        <taxon>Roseobacteraceae</taxon>
        <taxon>Phaeobacter</taxon>
    </lineage>
</organism>
<dbReference type="AlphaFoldDB" id="A0A0H5D7J2"/>
<gene>
    <name evidence="11" type="ORF">NIT7321_03548</name>
</gene>
<dbReference type="InterPro" id="IPR027417">
    <property type="entry name" value="P-loop_NTPase"/>
</dbReference>
<keyword evidence="9" id="KW-0460">Magnesium</keyword>
<evidence type="ECO:0000256" key="1">
    <source>
        <dbReference type="ARBA" id="ARBA00004496"/>
    </source>
</evidence>
<comment type="subcellular location">
    <subcellularLocation>
        <location evidence="1">Cytoplasm</location>
    </subcellularLocation>
</comment>
<evidence type="ECO:0000256" key="8">
    <source>
        <dbReference type="ARBA" id="ARBA00022840"/>
    </source>
</evidence>
<dbReference type="STRING" id="481446.NIT7645_02871"/>
<sequence length="159" mass="17410">MTAHSLQIPLPSPDVTAALAAEIGQHLTAGDCLLLEGAIGAGKTHFARSLIQSQMPVPEDVPSPTFTLIQTYDLPQAELWHADLYRLSSLDEIEELGLTSALETAICLIEWPDKLAELTPPSALHISLELDQDALEGRFATLRWTDPRWTSLMQQIAKS</sequence>
<dbReference type="EMBL" id="CVRL01000045">
    <property type="protein sequence ID" value="CRL12668.1"/>
    <property type="molecule type" value="Genomic_DNA"/>
</dbReference>
<dbReference type="Proteomes" id="UP000043764">
    <property type="component" value="Unassembled WGS sequence"/>
</dbReference>
<dbReference type="PANTHER" id="PTHR33540">
    <property type="entry name" value="TRNA THREONYLCARBAMOYLADENOSINE BIOSYNTHESIS PROTEIN TSAE"/>
    <property type="match status" value="1"/>
</dbReference>
<keyword evidence="6" id="KW-0479">Metal-binding</keyword>